<dbReference type="GO" id="GO:0008237">
    <property type="term" value="F:metallopeptidase activity"/>
    <property type="evidence" value="ECO:0007669"/>
    <property type="project" value="UniProtKB-KW"/>
</dbReference>
<comment type="similarity">
    <text evidence="4">Belongs to the peptidase M29 family.</text>
</comment>
<dbReference type="PANTHER" id="PTHR34448:SF3">
    <property type="entry name" value="AMINOPEPTIDASE AMPS"/>
    <property type="match status" value="1"/>
</dbReference>
<evidence type="ECO:0000256" key="8">
    <source>
        <dbReference type="ARBA" id="ARBA00022801"/>
    </source>
</evidence>
<evidence type="ECO:0000313" key="11">
    <source>
        <dbReference type="Proteomes" id="UP000178873"/>
    </source>
</evidence>
<dbReference type="Gene3D" id="3.40.1830.10">
    <property type="entry name" value="Thermophilic metalloprotease (M29)"/>
    <property type="match status" value="1"/>
</dbReference>
<dbReference type="GO" id="GO:0004177">
    <property type="term" value="F:aminopeptidase activity"/>
    <property type="evidence" value="ECO:0007669"/>
    <property type="project" value="UniProtKB-KW"/>
</dbReference>
<dbReference type="PRINTS" id="PR00919">
    <property type="entry name" value="THERMOPTASE"/>
</dbReference>
<accession>A0A1G2M3F8</accession>
<reference evidence="10 11" key="1">
    <citation type="journal article" date="2016" name="Nat. Commun.">
        <title>Thousands of microbial genomes shed light on interconnected biogeochemical processes in an aquifer system.</title>
        <authorList>
            <person name="Anantharaman K."/>
            <person name="Brown C.T."/>
            <person name="Hug L.A."/>
            <person name="Sharon I."/>
            <person name="Castelle C.J."/>
            <person name="Probst A.J."/>
            <person name="Thomas B.C."/>
            <person name="Singh A."/>
            <person name="Wilkins M.J."/>
            <person name="Karaoz U."/>
            <person name="Brodie E.L."/>
            <person name="Williams K.H."/>
            <person name="Hubbard S.S."/>
            <person name="Banfield J.F."/>
        </authorList>
    </citation>
    <scope>NUCLEOTIDE SEQUENCE [LARGE SCALE GENOMIC DNA]</scope>
</reference>
<dbReference type="Proteomes" id="UP000178873">
    <property type="component" value="Unassembled WGS sequence"/>
</dbReference>
<dbReference type="Pfam" id="PF02073">
    <property type="entry name" value="Peptidase_M29"/>
    <property type="match status" value="1"/>
</dbReference>
<keyword evidence="7" id="KW-0479">Metal-binding</keyword>
<dbReference type="AlphaFoldDB" id="A0A1G2M3F8"/>
<comment type="caution">
    <text evidence="10">The sequence shown here is derived from an EMBL/GenBank/DDBJ whole genome shotgun (WGS) entry which is preliminary data.</text>
</comment>
<keyword evidence="8" id="KW-0378">Hydrolase</keyword>
<keyword evidence="5" id="KW-0031">Aminopeptidase</keyword>
<dbReference type="STRING" id="1802301.A2664_00540"/>
<evidence type="ECO:0000256" key="9">
    <source>
        <dbReference type="ARBA" id="ARBA00023049"/>
    </source>
</evidence>
<keyword evidence="9 10" id="KW-0482">Metalloprotease</keyword>
<dbReference type="InterPro" id="IPR000787">
    <property type="entry name" value="Peptidase_M29"/>
</dbReference>
<comment type="cofactor">
    <cofactor evidence="3">
        <name>Zn(2+)</name>
        <dbReference type="ChEBI" id="CHEBI:29105"/>
    </cofactor>
</comment>
<evidence type="ECO:0000256" key="4">
    <source>
        <dbReference type="ARBA" id="ARBA00008236"/>
    </source>
</evidence>
<evidence type="ECO:0000256" key="7">
    <source>
        <dbReference type="ARBA" id="ARBA00022723"/>
    </source>
</evidence>
<name>A0A1G2M3F8_9BACT</name>
<dbReference type="PANTHER" id="PTHR34448">
    <property type="entry name" value="AMINOPEPTIDASE"/>
    <property type="match status" value="1"/>
</dbReference>
<evidence type="ECO:0000256" key="3">
    <source>
        <dbReference type="ARBA" id="ARBA00001947"/>
    </source>
</evidence>
<evidence type="ECO:0000313" key="10">
    <source>
        <dbReference type="EMBL" id="OHA18418.1"/>
    </source>
</evidence>
<dbReference type="EMBL" id="MHRF01000005">
    <property type="protein sequence ID" value="OHA18418.1"/>
    <property type="molecule type" value="Genomic_DNA"/>
</dbReference>
<dbReference type="InterPro" id="IPR052170">
    <property type="entry name" value="M29_Exopeptidase"/>
</dbReference>
<organism evidence="10 11">
    <name type="scientific">Candidatus Taylorbacteria bacterium RIFCSPHIGHO2_01_FULL_46_22b</name>
    <dbReference type="NCBI Taxonomy" id="1802301"/>
    <lineage>
        <taxon>Bacteria</taxon>
        <taxon>Candidatus Tayloriibacteriota</taxon>
    </lineage>
</organism>
<dbReference type="GO" id="GO:0046872">
    <property type="term" value="F:metal ion binding"/>
    <property type="evidence" value="ECO:0007669"/>
    <property type="project" value="UniProtKB-KW"/>
</dbReference>
<evidence type="ECO:0000256" key="6">
    <source>
        <dbReference type="ARBA" id="ARBA00022670"/>
    </source>
</evidence>
<proteinExistence type="inferred from homology"/>
<comment type="cofactor">
    <cofactor evidence="2">
        <name>Mg(2+)</name>
        <dbReference type="ChEBI" id="CHEBI:18420"/>
    </cofactor>
</comment>
<protein>
    <submittedName>
        <fullName evidence="10">Thermophilic metalloprotease (M29) superfamily</fullName>
    </submittedName>
</protein>
<dbReference type="GO" id="GO:0006508">
    <property type="term" value="P:proteolysis"/>
    <property type="evidence" value="ECO:0007669"/>
    <property type="project" value="UniProtKB-KW"/>
</dbReference>
<keyword evidence="6 10" id="KW-0645">Protease</keyword>
<gene>
    <name evidence="10" type="ORF">A2664_00540</name>
</gene>
<evidence type="ECO:0000256" key="2">
    <source>
        <dbReference type="ARBA" id="ARBA00001946"/>
    </source>
</evidence>
<evidence type="ECO:0000256" key="1">
    <source>
        <dbReference type="ARBA" id="ARBA00001941"/>
    </source>
</evidence>
<sequence length="404" mass="46704">MYTPPKKILERYADVLVNFALRSGKGIKKGDVVHLVAYEIAKPLYRELRLAILKAGGHVIGDYRPDSGDRFPFDRDFFLHAKPHQLSFFPKKFAKGMLDEIDHNIFILSETDMHELEGIDPKKIMQKGLAWKPFMDWRREKENKGQYTWTLGLYGTEAEAKEARMSLKEYWQQIIKACFLDKKNPIAEWKKLYRDLEKTRLKLNALPIERLHVVGPDADLWIHLGKKRKWMGGSGRNIPSFELFTSPDWRGTEGWIRFNQPLYQYGVLIEGVELEFKNGRVVRAKARKNEKVLKQMIATKNADKIGEYSLTDRRFSRITKFMANTLFDENIGGKNGNTHLALGKSYQDCYIDDPGELSPQDWENLGYNDSSVHTDIISTAPRTVTAHLKNGKTKVIYKNGQFTL</sequence>
<evidence type="ECO:0000256" key="5">
    <source>
        <dbReference type="ARBA" id="ARBA00022438"/>
    </source>
</evidence>
<dbReference type="InterPro" id="IPR035097">
    <property type="entry name" value="M29_N-terminal"/>
</dbReference>
<comment type="cofactor">
    <cofactor evidence="1">
        <name>Co(2+)</name>
        <dbReference type="ChEBI" id="CHEBI:48828"/>
    </cofactor>
</comment>
<dbReference type="SUPFAM" id="SSF144052">
    <property type="entry name" value="Thermophilic metalloprotease-like"/>
    <property type="match status" value="1"/>
</dbReference>